<dbReference type="EMBL" id="CP002344">
    <property type="protein sequence ID" value="ADU52225.1"/>
    <property type="molecule type" value="Genomic_DNA"/>
</dbReference>
<reference evidence="2 3" key="1">
    <citation type="journal article" date="2010" name="Stand. Genomic Sci.">
        <title>Complete genome sequence of Thermaerobacter marianensis type strain (7p75a).</title>
        <authorList>
            <person name="Han C."/>
            <person name="Gu W."/>
            <person name="Zhang X."/>
            <person name="Lapidus A."/>
            <person name="Nolan M."/>
            <person name="Copeland A."/>
            <person name="Lucas S."/>
            <person name="Del Rio T.G."/>
            <person name="Tice H."/>
            <person name="Cheng J.F."/>
            <person name="Tapia R."/>
            <person name="Goodwin L."/>
            <person name="Pitluck S."/>
            <person name="Pagani I."/>
            <person name="Ivanova N."/>
            <person name="Mavromatis K."/>
            <person name="Mikhailova N."/>
            <person name="Pati A."/>
            <person name="Chen A."/>
            <person name="Palaniappan K."/>
            <person name="Land M."/>
            <person name="Hauser L."/>
            <person name="Chang Y.J."/>
            <person name="Jeffries C.D."/>
            <person name="Schneider S."/>
            <person name="Rohde M."/>
            <person name="Goker M."/>
            <person name="Pukall R."/>
            <person name="Woyke T."/>
            <person name="Bristow J."/>
            <person name="Eisen J.A."/>
            <person name="Markowitz V."/>
            <person name="Hugenholtz P."/>
            <person name="Kyrpides N.C."/>
            <person name="Klenk H.P."/>
            <person name="Detter J.C."/>
        </authorList>
    </citation>
    <scope>NUCLEOTIDE SEQUENCE [LARGE SCALE GENOMIC DNA]</scope>
    <source>
        <strain evidence="3">ATCC 700841 / DSM 12885 / JCM 10246 / 7p75a</strain>
    </source>
</reference>
<name>E6SJZ2_THEM7</name>
<gene>
    <name evidence="2" type="ordered locus">Tmar_2144</name>
</gene>
<proteinExistence type="predicted"/>
<keyword evidence="3" id="KW-1185">Reference proteome</keyword>
<dbReference type="STRING" id="644966.Tmar_2144"/>
<dbReference type="HOGENOM" id="CLU_1884823_0_0_9"/>
<accession>E6SJZ2</accession>
<sequence>MHRDPDGPSPAAPGMRRGAERRNGHPGRGTAAGRLAGRPRRSPWPWRLAATAASVVFFGGMTVVLPVPDGDRGATGAPAAVDPAGEAGAQAPAYGSVIQEERGPWPGGEVQWSPGGPVDLPGWPGGPAHTKTRPS</sequence>
<evidence type="ECO:0000256" key="1">
    <source>
        <dbReference type="SAM" id="MobiDB-lite"/>
    </source>
</evidence>
<dbReference type="Proteomes" id="UP000008915">
    <property type="component" value="Chromosome"/>
</dbReference>
<dbReference type="RefSeq" id="WP_013496525.1">
    <property type="nucleotide sequence ID" value="NC_014831.1"/>
</dbReference>
<protein>
    <submittedName>
        <fullName evidence="2">Uncharacterized protein</fullName>
    </submittedName>
</protein>
<feature type="region of interest" description="Disordered" evidence="1">
    <location>
        <begin position="1"/>
        <end position="42"/>
    </location>
</feature>
<evidence type="ECO:0000313" key="3">
    <source>
        <dbReference type="Proteomes" id="UP000008915"/>
    </source>
</evidence>
<feature type="region of interest" description="Disordered" evidence="1">
    <location>
        <begin position="99"/>
        <end position="135"/>
    </location>
</feature>
<evidence type="ECO:0000313" key="2">
    <source>
        <dbReference type="EMBL" id="ADU52225.1"/>
    </source>
</evidence>
<reference evidence="3" key="2">
    <citation type="journal article" date="2010" name="Stand. Genomic Sci.">
        <title>Complete genome sequence of Thermaerobacter marianensis type strain (7p75aT).</title>
        <authorList>
            <person name="Han C."/>
            <person name="Gu W."/>
            <person name="Zhang X."/>
            <person name="Lapidus A."/>
            <person name="Nolan M."/>
            <person name="Copeland A."/>
            <person name="Lucas S."/>
            <person name="Glavina Del Rio T."/>
            <person name="Tice H."/>
            <person name="Cheng J."/>
            <person name="Tapia R."/>
            <person name="Goodwin L."/>
            <person name="Pitluck S."/>
            <person name="Pagani I."/>
            <person name="Ivanova N."/>
            <person name="Mavromatis K."/>
            <person name="Mikhailova N."/>
            <person name="Pati A."/>
            <person name="Chen A."/>
            <person name="Palaniappan K."/>
            <person name="Land M."/>
            <person name="Hauser L."/>
            <person name="Chang Y."/>
            <person name="Jeffries C."/>
            <person name="Schneider S."/>
            <person name="Rohde M."/>
            <person name="Goker M."/>
            <person name="Pukall R."/>
            <person name="Woyke T."/>
            <person name="Bristow J."/>
            <person name="Eisen J."/>
            <person name="Markowitz V."/>
            <person name="Hugenholtz P."/>
            <person name="Kyrpides N."/>
            <person name="Klenk H."/>
            <person name="Detter J."/>
        </authorList>
    </citation>
    <scope>NUCLEOTIDE SEQUENCE [LARGE SCALE GENOMIC DNA]</scope>
    <source>
        <strain evidence="3">ATCC 700841 / DSM 12885 / JCM 10246 / 7p75a</strain>
    </source>
</reference>
<dbReference type="AlphaFoldDB" id="E6SJZ2"/>
<organism evidence="2 3">
    <name type="scientific">Thermaerobacter marianensis (strain ATCC 700841 / DSM 12885 / JCM 10246 / 7p75a)</name>
    <dbReference type="NCBI Taxonomy" id="644966"/>
    <lineage>
        <taxon>Bacteria</taxon>
        <taxon>Bacillati</taxon>
        <taxon>Bacillota</taxon>
        <taxon>Clostridia</taxon>
        <taxon>Eubacteriales</taxon>
        <taxon>Clostridiales Family XVII. Incertae Sedis</taxon>
        <taxon>Thermaerobacter</taxon>
    </lineage>
</organism>
<dbReference type="KEGG" id="tmr:Tmar_2144"/>